<dbReference type="Gene3D" id="3.90.1010.10">
    <property type="match status" value="1"/>
</dbReference>
<proteinExistence type="inferred from homology"/>
<feature type="domain" description="Fe-S metabolism associated" evidence="2">
    <location>
        <begin position="149"/>
        <end position="268"/>
    </location>
</feature>
<gene>
    <name evidence="4" type="primary">LOC105156654</name>
</gene>
<dbReference type="SUPFAM" id="SSF82649">
    <property type="entry name" value="SufE/NifU"/>
    <property type="match status" value="1"/>
</dbReference>
<comment type="similarity">
    <text evidence="1">Belongs to the SufE family.</text>
</comment>
<accession>A0A8M8UTW2</accession>
<dbReference type="AlphaFoldDB" id="A0A8M8UTW2"/>
<dbReference type="GeneID" id="105156654"/>
<evidence type="ECO:0000256" key="1">
    <source>
        <dbReference type="ARBA" id="ARBA00010282"/>
    </source>
</evidence>
<dbReference type="OrthoDB" id="411584at2759"/>
<dbReference type="RefSeq" id="XP_020547404.1">
    <property type="nucleotide sequence ID" value="XM_020691745.1"/>
</dbReference>
<keyword evidence="3" id="KW-1185">Reference proteome</keyword>
<organism evidence="3 4">
    <name type="scientific">Sesamum indicum</name>
    <name type="common">Oriental sesame</name>
    <name type="synonym">Sesamum orientale</name>
    <dbReference type="NCBI Taxonomy" id="4182"/>
    <lineage>
        <taxon>Eukaryota</taxon>
        <taxon>Viridiplantae</taxon>
        <taxon>Streptophyta</taxon>
        <taxon>Embryophyta</taxon>
        <taxon>Tracheophyta</taxon>
        <taxon>Spermatophyta</taxon>
        <taxon>Magnoliopsida</taxon>
        <taxon>eudicotyledons</taxon>
        <taxon>Gunneridae</taxon>
        <taxon>Pentapetalae</taxon>
        <taxon>asterids</taxon>
        <taxon>lamiids</taxon>
        <taxon>Lamiales</taxon>
        <taxon>Pedaliaceae</taxon>
        <taxon>Sesamum</taxon>
    </lineage>
</organism>
<dbReference type="PANTHER" id="PTHR43597:SF5">
    <property type="entry name" value="SUFE-LIKE PROTEIN 2, CHLOROPLASTIC"/>
    <property type="match status" value="1"/>
</dbReference>
<evidence type="ECO:0000313" key="3">
    <source>
        <dbReference type="Proteomes" id="UP000504604"/>
    </source>
</evidence>
<evidence type="ECO:0000313" key="4">
    <source>
        <dbReference type="RefSeq" id="XP_020547404.1"/>
    </source>
</evidence>
<protein>
    <submittedName>
        <fullName evidence="4">SufE-like protein 2, chloroplastic isoform X1</fullName>
    </submittedName>
</protein>
<sequence>MKCAPIKVVFLPLRTSLRVTEVRSSRITHFCLFLSHSQTLQQPTSAPPNCQSLYFFKNQTKMASSLPGSPLSPSSSFLFTKPVNCIESKYPSHIPPSSSPNPPFLRRVFDPTSSKPFRQRFSLSCLTINQHPVAQIPSVSEKVQNLDFEFKSLPEPIDRVKRLLHYAALLPPFDESLRTQENRVFGCTAQVWLEVKMDGNGAMRFRVDSDSEITKGFSSCLVWLLDGAEAEEVLSVKIDDLVEMNVGLPSRGNSRVNTWHNVLISMQRRTKDLVEERSRRKHQSLEAFSSLAAVIASCKENQRRKLVIETTNQCSDTGSSGKVHHTF</sequence>
<dbReference type="KEGG" id="sind:105156654"/>
<dbReference type="Proteomes" id="UP000504604">
    <property type="component" value="Linkage group LG2"/>
</dbReference>
<name>A0A8M8UTW2_SESIN</name>
<dbReference type="InterPro" id="IPR003808">
    <property type="entry name" value="Fe-S_metab-assoc_dom"/>
</dbReference>
<dbReference type="Pfam" id="PF02657">
    <property type="entry name" value="SufE"/>
    <property type="match status" value="1"/>
</dbReference>
<dbReference type="PANTHER" id="PTHR43597">
    <property type="entry name" value="SULFUR ACCEPTOR PROTEIN CSDE"/>
    <property type="match status" value="1"/>
</dbReference>
<reference evidence="4" key="1">
    <citation type="submission" date="2025-08" db="UniProtKB">
        <authorList>
            <consortium name="RefSeq"/>
        </authorList>
    </citation>
    <scope>IDENTIFICATION</scope>
</reference>
<evidence type="ECO:0000259" key="2">
    <source>
        <dbReference type="Pfam" id="PF02657"/>
    </source>
</evidence>